<dbReference type="SUPFAM" id="SSF141523">
    <property type="entry name" value="L,D-transpeptidase catalytic domain-like"/>
    <property type="match status" value="1"/>
</dbReference>
<sequence length="167" mass="18449">MSSTHQIPASRIEISLKDQRLDMIRQHAQISSWPVSTARNGAGEQSGSEQTPRGWHRIRAMIGAECPPGAVFVGRRPTGEIWTAELGEAHPERDWILTRILWLTGTEPGLNRGGDIDTLRRYIYIHGCPDSEPMGDPVSHGCIRMHNADVIALFDAVVPGLPVLIKD</sequence>
<accession>A0A3B0YDU6</accession>
<dbReference type="GO" id="GO:0008360">
    <property type="term" value="P:regulation of cell shape"/>
    <property type="evidence" value="ECO:0007669"/>
    <property type="project" value="UniProtKB-KW"/>
</dbReference>
<evidence type="ECO:0000256" key="2">
    <source>
        <dbReference type="ARBA" id="ARBA00005992"/>
    </source>
</evidence>
<keyword evidence="7" id="KW-0573">Peptidoglycan synthesis</keyword>
<dbReference type="GO" id="GO:0071972">
    <property type="term" value="F:peptidoglycan L,D-transpeptidase activity"/>
    <property type="evidence" value="ECO:0007669"/>
    <property type="project" value="TreeGrafter"/>
</dbReference>
<keyword evidence="6" id="KW-0133">Cell shape</keyword>
<evidence type="ECO:0000256" key="9">
    <source>
        <dbReference type="SAM" id="MobiDB-lite"/>
    </source>
</evidence>
<organism evidence="11">
    <name type="scientific">hydrothermal vent metagenome</name>
    <dbReference type="NCBI Taxonomy" id="652676"/>
    <lineage>
        <taxon>unclassified sequences</taxon>
        <taxon>metagenomes</taxon>
        <taxon>ecological metagenomes</taxon>
    </lineage>
</organism>
<evidence type="ECO:0000256" key="1">
    <source>
        <dbReference type="ARBA" id="ARBA00004752"/>
    </source>
</evidence>
<keyword evidence="3" id="KW-0328">Glycosyltransferase</keyword>
<dbReference type="InterPro" id="IPR038063">
    <property type="entry name" value="Transpep_catalytic_dom"/>
</dbReference>
<dbReference type="GO" id="GO:0071555">
    <property type="term" value="P:cell wall organization"/>
    <property type="evidence" value="ECO:0007669"/>
    <property type="project" value="UniProtKB-KW"/>
</dbReference>
<dbReference type="AlphaFoldDB" id="A0A3B0YDU6"/>
<gene>
    <name evidence="11" type="ORF">MNBD_GAMMA14-25</name>
</gene>
<dbReference type="EC" id="1.4.1.13" evidence="11"/>
<proteinExistence type="inferred from homology"/>
<keyword evidence="11" id="KW-0560">Oxidoreductase</keyword>
<dbReference type="GO" id="GO:0004355">
    <property type="term" value="F:glutamate synthase (NADPH) activity"/>
    <property type="evidence" value="ECO:0007669"/>
    <property type="project" value="UniProtKB-EC"/>
</dbReference>
<feature type="region of interest" description="Disordered" evidence="9">
    <location>
        <begin position="33"/>
        <end position="52"/>
    </location>
</feature>
<dbReference type="GO" id="GO:0016757">
    <property type="term" value="F:glycosyltransferase activity"/>
    <property type="evidence" value="ECO:0007669"/>
    <property type="project" value="UniProtKB-KW"/>
</dbReference>
<dbReference type="UniPathway" id="UPA00219"/>
<dbReference type="PANTHER" id="PTHR30582">
    <property type="entry name" value="L,D-TRANSPEPTIDASE"/>
    <property type="match status" value="1"/>
</dbReference>
<keyword evidence="5" id="KW-0378">Hydrolase</keyword>
<evidence type="ECO:0000313" key="11">
    <source>
        <dbReference type="EMBL" id="VAW74930.1"/>
    </source>
</evidence>
<dbReference type="PROSITE" id="PS52029">
    <property type="entry name" value="LD_TPASE"/>
    <property type="match status" value="1"/>
</dbReference>
<evidence type="ECO:0000256" key="4">
    <source>
        <dbReference type="ARBA" id="ARBA00022679"/>
    </source>
</evidence>
<name>A0A3B0YDU6_9ZZZZ</name>
<evidence type="ECO:0000256" key="6">
    <source>
        <dbReference type="ARBA" id="ARBA00022960"/>
    </source>
</evidence>
<dbReference type="GO" id="GO:0005576">
    <property type="term" value="C:extracellular region"/>
    <property type="evidence" value="ECO:0007669"/>
    <property type="project" value="TreeGrafter"/>
</dbReference>
<keyword evidence="8" id="KW-0961">Cell wall biogenesis/degradation</keyword>
<evidence type="ECO:0000256" key="7">
    <source>
        <dbReference type="ARBA" id="ARBA00022984"/>
    </source>
</evidence>
<evidence type="ECO:0000256" key="3">
    <source>
        <dbReference type="ARBA" id="ARBA00022676"/>
    </source>
</evidence>
<comment type="pathway">
    <text evidence="1">Cell wall biogenesis; peptidoglycan biosynthesis.</text>
</comment>
<evidence type="ECO:0000256" key="8">
    <source>
        <dbReference type="ARBA" id="ARBA00023316"/>
    </source>
</evidence>
<dbReference type="Pfam" id="PF03734">
    <property type="entry name" value="YkuD"/>
    <property type="match status" value="1"/>
</dbReference>
<protein>
    <submittedName>
        <fullName evidence="11">Glutamate synthase [NADPH] large chain</fullName>
        <ecNumber evidence="11">1.4.1.13</ecNumber>
    </submittedName>
</protein>
<comment type="similarity">
    <text evidence="2">Belongs to the YkuD family.</text>
</comment>
<dbReference type="PANTHER" id="PTHR30582:SF24">
    <property type="entry name" value="L,D-TRANSPEPTIDASE ERFK_SRFK-RELATED"/>
    <property type="match status" value="1"/>
</dbReference>
<dbReference type="CDD" id="cd16913">
    <property type="entry name" value="YkuD_like"/>
    <property type="match status" value="1"/>
</dbReference>
<dbReference type="GO" id="GO:0018104">
    <property type="term" value="P:peptidoglycan-protein cross-linking"/>
    <property type="evidence" value="ECO:0007669"/>
    <property type="project" value="TreeGrafter"/>
</dbReference>
<feature type="domain" description="L,D-TPase catalytic" evidence="10">
    <location>
        <begin position="10"/>
        <end position="166"/>
    </location>
</feature>
<dbReference type="InterPro" id="IPR005490">
    <property type="entry name" value="LD_TPept_cat_dom"/>
</dbReference>
<feature type="compositionally biased region" description="Polar residues" evidence="9">
    <location>
        <begin position="33"/>
        <end position="51"/>
    </location>
</feature>
<reference evidence="11" key="1">
    <citation type="submission" date="2018-06" db="EMBL/GenBank/DDBJ databases">
        <authorList>
            <person name="Zhirakovskaya E."/>
        </authorList>
    </citation>
    <scope>NUCLEOTIDE SEQUENCE</scope>
</reference>
<dbReference type="InterPro" id="IPR050979">
    <property type="entry name" value="LD-transpeptidase"/>
</dbReference>
<dbReference type="Gene3D" id="2.40.440.10">
    <property type="entry name" value="L,D-transpeptidase catalytic domain-like"/>
    <property type="match status" value="1"/>
</dbReference>
<evidence type="ECO:0000259" key="10">
    <source>
        <dbReference type="PROSITE" id="PS52029"/>
    </source>
</evidence>
<dbReference type="EMBL" id="UOFM01000114">
    <property type="protein sequence ID" value="VAW74930.1"/>
    <property type="molecule type" value="Genomic_DNA"/>
</dbReference>
<keyword evidence="4" id="KW-0808">Transferase</keyword>
<evidence type="ECO:0000256" key="5">
    <source>
        <dbReference type="ARBA" id="ARBA00022801"/>
    </source>
</evidence>